<dbReference type="PANTHER" id="PTHR22604">
    <property type="entry name" value="OXIDOREDUCTASES"/>
    <property type="match status" value="1"/>
</dbReference>
<protein>
    <submittedName>
        <fullName evidence="5">Oxidoreductase</fullName>
    </submittedName>
</protein>
<evidence type="ECO:0000259" key="3">
    <source>
        <dbReference type="Pfam" id="PF01408"/>
    </source>
</evidence>
<comment type="caution">
    <text evidence="5">The sequence shown here is derived from an EMBL/GenBank/DDBJ whole genome shotgun (WGS) entry which is preliminary data.</text>
</comment>
<accession>A0ABU0X3J1</accession>
<dbReference type="InterPro" id="IPR050984">
    <property type="entry name" value="Gfo/Idh/MocA_domain"/>
</dbReference>
<gene>
    <name evidence="5" type="ORF">CKY47_22370</name>
</gene>
<dbReference type="InterPro" id="IPR055170">
    <property type="entry name" value="GFO_IDH_MocA-like_dom"/>
</dbReference>
<feature type="domain" description="Gfo/Idh/MocA-like oxidoreductase N-terminal" evidence="3">
    <location>
        <begin position="5"/>
        <end position="119"/>
    </location>
</feature>
<dbReference type="Pfam" id="PF22725">
    <property type="entry name" value="GFO_IDH_MocA_C3"/>
    <property type="match status" value="1"/>
</dbReference>
<dbReference type="PANTHER" id="PTHR22604:SF105">
    <property type="entry name" value="TRANS-1,2-DIHYDROBENZENE-1,2-DIOL DEHYDROGENASE"/>
    <property type="match status" value="1"/>
</dbReference>
<dbReference type="RefSeq" id="WP_306747976.1">
    <property type="nucleotide sequence ID" value="NZ_NSDM01000010.1"/>
</dbReference>
<dbReference type="InterPro" id="IPR036291">
    <property type="entry name" value="NAD(P)-bd_dom_sf"/>
</dbReference>
<evidence type="ECO:0000256" key="1">
    <source>
        <dbReference type="ARBA" id="ARBA00010928"/>
    </source>
</evidence>
<dbReference type="Pfam" id="PF01408">
    <property type="entry name" value="GFO_IDH_MocA"/>
    <property type="match status" value="1"/>
</dbReference>
<name>A0ABU0X3J1_9PSEU</name>
<feature type="domain" description="GFO/IDH/MocA-like oxidoreductase" evidence="4">
    <location>
        <begin position="132"/>
        <end position="235"/>
    </location>
</feature>
<comment type="similarity">
    <text evidence="1">Belongs to the Gfo/Idh/MocA family.</text>
</comment>
<dbReference type="Gene3D" id="3.30.360.10">
    <property type="entry name" value="Dihydrodipicolinate Reductase, domain 2"/>
    <property type="match status" value="1"/>
</dbReference>
<dbReference type="EMBL" id="NSDM01000010">
    <property type="protein sequence ID" value="MDQ2586688.1"/>
    <property type="molecule type" value="Genomic_DNA"/>
</dbReference>
<keyword evidence="6" id="KW-1185">Reference proteome</keyword>
<evidence type="ECO:0000313" key="6">
    <source>
        <dbReference type="Proteomes" id="UP001225605"/>
    </source>
</evidence>
<dbReference type="SUPFAM" id="SSF51735">
    <property type="entry name" value="NAD(P)-binding Rossmann-fold domains"/>
    <property type="match status" value="1"/>
</dbReference>
<evidence type="ECO:0000256" key="2">
    <source>
        <dbReference type="ARBA" id="ARBA00023002"/>
    </source>
</evidence>
<dbReference type="Gene3D" id="3.40.50.720">
    <property type="entry name" value="NAD(P)-binding Rossmann-like Domain"/>
    <property type="match status" value="1"/>
</dbReference>
<dbReference type="SUPFAM" id="SSF55347">
    <property type="entry name" value="Glyceraldehyde-3-phosphate dehydrogenase-like, C-terminal domain"/>
    <property type="match status" value="1"/>
</dbReference>
<organism evidence="5 6">
    <name type="scientific">Saccharothrix yanglingensis</name>
    <dbReference type="NCBI Taxonomy" id="659496"/>
    <lineage>
        <taxon>Bacteria</taxon>
        <taxon>Bacillati</taxon>
        <taxon>Actinomycetota</taxon>
        <taxon>Actinomycetes</taxon>
        <taxon>Pseudonocardiales</taxon>
        <taxon>Pseudonocardiaceae</taxon>
        <taxon>Saccharothrix</taxon>
    </lineage>
</organism>
<evidence type="ECO:0000259" key="4">
    <source>
        <dbReference type="Pfam" id="PF22725"/>
    </source>
</evidence>
<dbReference type="InterPro" id="IPR000683">
    <property type="entry name" value="Gfo/Idh/MocA-like_OxRdtase_N"/>
</dbReference>
<proteinExistence type="inferred from homology"/>
<reference evidence="5 6" key="1">
    <citation type="submission" date="2017-06" db="EMBL/GenBank/DDBJ databases">
        <title>Cultured bacterium strain Saccharothrix yanglingensis Hhs.015.</title>
        <authorList>
            <person name="Xia Y."/>
        </authorList>
    </citation>
    <scope>NUCLEOTIDE SEQUENCE [LARGE SCALE GENOMIC DNA]</scope>
    <source>
        <strain evidence="5 6">Hhs.015</strain>
    </source>
</reference>
<evidence type="ECO:0000313" key="5">
    <source>
        <dbReference type="EMBL" id="MDQ2586688.1"/>
    </source>
</evidence>
<keyword evidence="2" id="KW-0560">Oxidoreductase</keyword>
<dbReference type="Proteomes" id="UP001225605">
    <property type="component" value="Unassembled WGS sequence"/>
</dbReference>
<sequence>MRLELGLIGATGIAERTVVAPSRAVPGVSPVAVAASDPDRAAAFAERHGLRRAHRDYAALVEDPEVGAVYVSLHNSAHHRWASAAARAGKHVLVEKPLCLTAAEAADLAAAAAEGGVHVVEAVPTAGHAWQREVRAAVLDHRWGPLRAVRTRIRFAPPAPGGFRLRPDLGGGVFRDSACYWTQAVQATAGLAGAHGGGKAVRDVPGGVDVGFAAHLDLPGGVRAELDCAFGDRHVAEHEFRFDQALVRVRGFLRPIAGALPLNLTVRHADGRSRVRSFPPVSYYDRQLRRFHALVADGVGPGGELAAAAERVRLMEQIHDDAEEAG</sequence>